<reference evidence="2 3" key="1">
    <citation type="journal article" date="2019" name="Int. J. Syst. Evol. Microbiol.">
        <title>The Global Catalogue of Microorganisms (GCM) 10K type strain sequencing project: providing services to taxonomists for standard genome sequencing and annotation.</title>
        <authorList>
            <consortium name="The Broad Institute Genomics Platform"/>
            <consortium name="The Broad Institute Genome Sequencing Center for Infectious Disease"/>
            <person name="Wu L."/>
            <person name="Ma J."/>
        </authorList>
    </citation>
    <scope>NUCLEOTIDE SEQUENCE [LARGE SCALE GENOMIC DNA]</scope>
    <source>
        <strain evidence="2 3">DSM 29988</strain>
    </source>
</reference>
<gene>
    <name evidence="2" type="ORF">ACFQJC_04645</name>
</gene>
<evidence type="ECO:0000313" key="3">
    <source>
        <dbReference type="Proteomes" id="UP001596481"/>
    </source>
</evidence>
<keyword evidence="3" id="KW-1185">Reference proteome</keyword>
<dbReference type="EMBL" id="JBHTAA010000001">
    <property type="protein sequence ID" value="MFC7202792.1"/>
    <property type="molecule type" value="Genomic_DNA"/>
</dbReference>
<keyword evidence="1" id="KW-0472">Membrane</keyword>
<keyword evidence="1" id="KW-1133">Transmembrane helix</keyword>
<organism evidence="2 3">
    <name type="scientific">Haloferax namakaokahaiae</name>
    <dbReference type="NCBI Taxonomy" id="1748331"/>
    <lineage>
        <taxon>Archaea</taxon>
        <taxon>Methanobacteriati</taxon>
        <taxon>Methanobacteriota</taxon>
        <taxon>Stenosarchaea group</taxon>
        <taxon>Halobacteria</taxon>
        <taxon>Halobacteriales</taxon>
        <taxon>Haloferacaceae</taxon>
        <taxon>Haloferax</taxon>
    </lineage>
</organism>
<feature type="transmembrane region" description="Helical" evidence="1">
    <location>
        <begin position="7"/>
        <end position="26"/>
    </location>
</feature>
<proteinExistence type="predicted"/>
<evidence type="ECO:0000256" key="1">
    <source>
        <dbReference type="SAM" id="Phobius"/>
    </source>
</evidence>
<evidence type="ECO:0000313" key="2">
    <source>
        <dbReference type="EMBL" id="MFC7202792.1"/>
    </source>
</evidence>
<dbReference type="AlphaFoldDB" id="A0ABD5ZBY1"/>
<feature type="transmembrane region" description="Helical" evidence="1">
    <location>
        <begin position="38"/>
        <end position="56"/>
    </location>
</feature>
<dbReference type="RefSeq" id="WP_390222081.1">
    <property type="nucleotide sequence ID" value="NZ_JBHTAA010000001.1"/>
</dbReference>
<keyword evidence="1" id="KW-0812">Transmembrane</keyword>
<comment type="caution">
    <text evidence="2">The sequence shown here is derived from an EMBL/GenBank/DDBJ whole genome shotgun (WGS) entry which is preliminary data.</text>
</comment>
<protein>
    <submittedName>
        <fullName evidence="2">Uncharacterized protein</fullName>
    </submittedName>
</protein>
<name>A0ABD5ZBY1_9EURY</name>
<accession>A0ABD5ZBY1</accession>
<sequence length="61" mass="6807">MNEDVVSALRYSLPMALVAGTVWYLVSSLTREPDFVDGAVFMVVFGVVVTLGWFYSSDRKN</sequence>
<dbReference type="Proteomes" id="UP001596481">
    <property type="component" value="Unassembled WGS sequence"/>
</dbReference>